<evidence type="ECO:0008006" key="3">
    <source>
        <dbReference type="Google" id="ProtNLM"/>
    </source>
</evidence>
<keyword evidence="2" id="KW-1185">Reference proteome</keyword>
<protein>
    <recommendedName>
        <fullName evidence="3">Secreted protein</fullName>
    </recommendedName>
</protein>
<proteinExistence type="predicted"/>
<organism evidence="1 2">
    <name type="scientific">Dryococelus australis</name>
    <dbReference type="NCBI Taxonomy" id="614101"/>
    <lineage>
        <taxon>Eukaryota</taxon>
        <taxon>Metazoa</taxon>
        <taxon>Ecdysozoa</taxon>
        <taxon>Arthropoda</taxon>
        <taxon>Hexapoda</taxon>
        <taxon>Insecta</taxon>
        <taxon>Pterygota</taxon>
        <taxon>Neoptera</taxon>
        <taxon>Polyneoptera</taxon>
        <taxon>Phasmatodea</taxon>
        <taxon>Verophasmatodea</taxon>
        <taxon>Anareolatae</taxon>
        <taxon>Phasmatidae</taxon>
        <taxon>Eurycanthinae</taxon>
        <taxon>Dryococelus</taxon>
    </lineage>
</organism>
<gene>
    <name evidence="1" type="ORF">PR048_030383</name>
</gene>
<dbReference type="Proteomes" id="UP001159363">
    <property type="component" value="Chromosome 13"/>
</dbReference>
<evidence type="ECO:0000313" key="1">
    <source>
        <dbReference type="EMBL" id="KAJ8868842.1"/>
    </source>
</evidence>
<comment type="caution">
    <text evidence="1">The sequence shown here is derived from an EMBL/GenBank/DDBJ whole genome shotgun (WGS) entry which is preliminary data.</text>
</comment>
<accession>A0ABQ9GBJ7</accession>
<reference evidence="1 2" key="1">
    <citation type="submission" date="2023-02" db="EMBL/GenBank/DDBJ databases">
        <title>LHISI_Scaffold_Assembly.</title>
        <authorList>
            <person name="Stuart O.P."/>
            <person name="Cleave R."/>
            <person name="Magrath M.J.L."/>
            <person name="Mikheyev A.S."/>
        </authorList>
    </citation>
    <scope>NUCLEOTIDE SEQUENCE [LARGE SCALE GENOMIC DNA]</scope>
    <source>
        <strain evidence="1">Daus_M_001</strain>
        <tissue evidence="1">Leg muscle</tissue>
    </source>
</reference>
<evidence type="ECO:0000313" key="2">
    <source>
        <dbReference type="Proteomes" id="UP001159363"/>
    </source>
</evidence>
<sequence>MTVVVMTLLPCVADGPAAARAAEGARVLALLLQRRHVFQEEVTSHLPCIPPEIGPRSLAPVATATDDRALFRCPWVYTQSVSPPSAFTFHAVLYCVVCVMLLPVV</sequence>
<name>A0ABQ9GBJ7_9NEOP</name>
<dbReference type="EMBL" id="JARBHB010000014">
    <property type="protein sequence ID" value="KAJ8868842.1"/>
    <property type="molecule type" value="Genomic_DNA"/>
</dbReference>